<accession>A0ABT0AZT3</accession>
<evidence type="ECO:0000256" key="2">
    <source>
        <dbReference type="ARBA" id="ARBA00022448"/>
    </source>
</evidence>
<evidence type="ECO:0000256" key="7">
    <source>
        <dbReference type="SAM" id="Phobius"/>
    </source>
</evidence>
<feature type="transmembrane region" description="Helical" evidence="7">
    <location>
        <begin position="297"/>
        <end position="322"/>
    </location>
</feature>
<feature type="transmembrane region" description="Helical" evidence="7">
    <location>
        <begin position="50"/>
        <end position="69"/>
    </location>
</feature>
<dbReference type="PANTHER" id="PTHR23501">
    <property type="entry name" value="MAJOR FACILITATOR SUPERFAMILY"/>
    <property type="match status" value="1"/>
</dbReference>
<dbReference type="InterPro" id="IPR001958">
    <property type="entry name" value="Tet-R_TetA/multi-R_MdtG-like"/>
</dbReference>
<dbReference type="PANTHER" id="PTHR23501:SF174">
    <property type="entry name" value="MULTIDRUG EXPORT PROTEIN EMRB-RELATED"/>
    <property type="match status" value="1"/>
</dbReference>
<feature type="transmembrane region" description="Helical" evidence="7">
    <location>
        <begin position="367"/>
        <end position="388"/>
    </location>
</feature>
<comment type="caution">
    <text evidence="9">The sequence shown here is derived from an EMBL/GenBank/DDBJ whole genome shotgun (WGS) entry which is preliminary data.</text>
</comment>
<dbReference type="InterPro" id="IPR004638">
    <property type="entry name" value="EmrB-like"/>
</dbReference>
<organism evidence="9 10">
    <name type="scientific">Novosphingobium album</name>
    <name type="common">ex Hu et al. 2023</name>
    <dbReference type="NCBI Taxonomy" id="2930093"/>
    <lineage>
        <taxon>Bacteria</taxon>
        <taxon>Pseudomonadati</taxon>
        <taxon>Pseudomonadota</taxon>
        <taxon>Alphaproteobacteria</taxon>
        <taxon>Sphingomonadales</taxon>
        <taxon>Sphingomonadaceae</taxon>
        <taxon>Novosphingobium</taxon>
    </lineage>
</organism>
<feature type="transmembrane region" description="Helical" evidence="7">
    <location>
        <begin position="270"/>
        <end position="291"/>
    </location>
</feature>
<dbReference type="RefSeq" id="WP_243992223.1">
    <property type="nucleotide sequence ID" value="NZ_JALHLE010000007.1"/>
</dbReference>
<keyword evidence="5 7" id="KW-1133">Transmembrane helix</keyword>
<proteinExistence type="predicted"/>
<feature type="transmembrane region" description="Helical" evidence="7">
    <location>
        <begin position="81"/>
        <end position="100"/>
    </location>
</feature>
<feature type="transmembrane region" description="Helical" evidence="7">
    <location>
        <begin position="12"/>
        <end position="38"/>
    </location>
</feature>
<dbReference type="Gene3D" id="1.20.1250.20">
    <property type="entry name" value="MFS general substrate transporter like domains"/>
    <property type="match status" value="1"/>
</dbReference>
<feature type="transmembrane region" description="Helical" evidence="7">
    <location>
        <begin position="334"/>
        <end position="355"/>
    </location>
</feature>
<dbReference type="EMBL" id="JALHLE010000007">
    <property type="protein sequence ID" value="MCJ2178313.1"/>
    <property type="molecule type" value="Genomic_DNA"/>
</dbReference>
<evidence type="ECO:0000256" key="4">
    <source>
        <dbReference type="ARBA" id="ARBA00022692"/>
    </source>
</evidence>
<name>A0ABT0AZT3_9SPHN</name>
<comment type="subcellular location">
    <subcellularLocation>
        <location evidence="1">Cell membrane</location>
        <topology evidence="1">Multi-pass membrane protein</topology>
    </subcellularLocation>
</comment>
<evidence type="ECO:0000259" key="8">
    <source>
        <dbReference type="PROSITE" id="PS50850"/>
    </source>
</evidence>
<dbReference type="Proteomes" id="UP001162880">
    <property type="component" value="Unassembled WGS sequence"/>
</dbReference>
<dbReference type="CDD" id="cd17503">
    <property type="entry name" value="MFS_LmrB_MDR_like"/>
    <property type="match status" value="1"/>
</dbReference>
<evidence type="ECO:0000256" key="1">
    <source>
        <dbReference type="ARBA" id="ARBA00004651"/>
    </source>
</evidence>
<keyword evidence="3" id="KW-1003">Cell membrane</keyword>
<reference evidence="9" key="1">
    <citation type="submission" date="2022-03" db="EMBL/GenBank/DDBJ databases">
        <title>Identification of a novel bacterium isolated from mangrove sediments.</title>
        <authorList>
            <person name="Pan X."/>
        </authorList>
    </citation>
    <scope>NUCLEOTIDE SEQUENCE</scope>
    <source>
        <strain evidence="9">B2580</strain>
    </source>
</reference>
<feature type="domain" description="Major facilitator superfamily (MFS) profile" evidence="8">
    <location>
        <begin position="15"/>
        <end position="498"/>
    </location>
</feature>
<dbReference type="Pfam" id="PF07690">
    <property type="entry name" value="MFS_1"/>
    <property type="match status" value="1"/>
</dbReference>
<evidence type="ECO:0000313" key="10">
    <source>
        <dbReference type="Proteomes" id="UP001162880"/>
    </source>
</evidence>
<keyword evidence="4 7" id="KW-0812">Transmembrane</keyword>
<feature type="transmembrane region" description="Helical" evidence="7">
    <location>
        <begin position="167"/>
        <end position="188"/>
    </location>
</feature>
<feature type="transmembrane region" description="Helical" evidence="7">
    <location>
        <begin position="475"/>
        <end position="493"/>
    </location>
</feature>
<keyword evidence="6 7" id="KW-0472">Membrane</keyword>
<dbReference type="Gene3D" id="1.20.1720.10">
    <property type="entry name" value="Multidrug resistance protein D"/>
    <property type="match status" value="1"/>
</dbReference>
<evidence type="ECO:0000256" key="6">
    <source>
        <dbReference type="ARBA" id="ARBA00023136"/>
    </source>
</evidence>
<feature type="transmembrane region" description="Helical" evidence="7">
    <location>
        <begin position="200"/>
        <end position="219"/>
    </location>
</feature>
<evidence type="ECO:0000256" key="5">
    <source>
        <dbReference type="ARBA" id="ARBA00022989"/>
    </source>
</evidence>
<gene>
    <name evidence="9" type="ORF">MTR64_07040</name>
</gene>
<dbReference type="PROSITE" id="PS50850">
    <property type="entry name" value="MFS"/>
    <property type="match status" value="1"/>
</dbReference>
<keyword evidence="2" id="KW-0813">Transport</keyword>
<dbReference type="InterPro" id="IPR020846">
    <property type="entry name" value="MFS_dom"/>
</dbReference>
<dbReference type="SUPFAM" id="SSF103473">
    <property type="entry name" value="MFS general substrate transporter"/>
    <property type="match status" value="1"/>
</dbReference>
<sequence>MTSASYPDPSRRLLITGATIIAVLMVTLDGTIAVIALPHMQSTLGASQDQIAWVLTSYLLAGAIATPLAGWMADRFGRVRVMALSVVGFTLSSIACGLAPTLEFLVFARLVQGLSGASLVPLSQVLLLDINPPEKQGPAIAAFGMGTLLGPMMGPILGGWLTEYVSWRAIFLINAPVGVMAFTGLMVFARDLHPGRASPFDARGFAFVSISIAAFQLMLDRGQMLDWFDSTEVCIEGTVAALFAYVAVVHMLTARNPFIKPAIFKDRNFLLGTMLSAVTGIFLTGVIPIMTSMMQQLLGYPVLLTGLISTPRAIGNIITIMLVGRLVSVMDARYLIFTGMALLVCSLALLSSMSLEVSQTRMGFVTFLQGCGSGLLFLPLTMIVFSTLPREHRNEGSTIFTLVRSLSGAAGISLIQAATIRDQAQVQSHLVERVRPDNPVIGWSMPDFDVMNVPGVQAMMGEIGRQAAMVAYVNSYRAILILAVIAAPLALFMRKANRTAEPLAAVHGE</sequence>
<dbReference type="PRINTS" id="PR01035">
    <property type="entry name" value="TCRTETA"/>
</dbReference>
<dbReference type="InterPro" id="IPR011701">
    <property type="entry name" value="MFS"/>
</dbReference>
<protein>
    <submittedName>
        <fullName evidence="9">DHA2 family efflux MFS transporter permease subunit</fullName>
    </submittedName>
</protein>
<evidence type="ECO:0000313" key="9">
    <source>
        <dbReference type="EMBL" id="MCJ2178313.1"/>
    </source>
</evidence>
<keyword evidence="10" id="KW-1185">Reference proteome</keyword>
<dbReference type="InterPro" id="IPR036259">
    <property type="entry name" value="MFS_trans_sf"/>
</dbReference>
<feature type="transmembrane region" description="Helical" evidence="7">
    <location>
        <begin position="140"/>
        <end position="161"/>
    </location>
</feature>
<evidence type="ECO:0000256" key="3">
    <source>
        <dbReference type="ARBA" id="ARBA00022475"/>
    </source>
</evidence>
<dbReference type="NCBIfam" id="TIGR00711">
    <property type="entry name" value="efflux_EmrB"/>
    <property type="match status" value="1"/>
</dbReference>
<feature type="transmembrane region" description="Helical" evidence="7">
    <location>
        <begin position="239"/>
        <end position="258"/>
    </location>
</feature>